<comment type="caution">
    <text evidence="1">The sequence shown here is derived from an EMBL/GenBank/DDBJ whole genome shotgun (WGS) entry which is preliminary data.</text>
</comment>
<gene>
    <name evidence="1" type="ORF">ACFOD3_23595</name>
</gene>
<name>A0ABV7BZY0_9PROT</name>
<dbReference type="EMBL" id="JBHRSB010000008">
    <property type="protein sequence ID" value="MFC3002903.1"/>
    <property type="molecule type" value="Genomic_DNA"/>
</dbReference>
<evidence type="ECO:0000313" key="2">
    <source>
        <dbReference type="Proteomes" id="UP001595420"/>
    </source>
</evidence>
<accession>A0ABV7BZY0</accession>
<dbReference type="RefSeq" id="WP_216839148.1">
    <property type="nucleotide sequence ID" value="NZ_JAFNJS010000008.1"/>
</dbReference>
<reference evidence="2" key="1">
    <citation type="journal article" date="2019" name="Int. J. Syst. Evol. Microbiol.">
        <title>The Global Catalogue of Microorganisms (GCM) 10K type strain sequencing project: providing services to taxonomists for standard genome sequencing and annotation.</title>
        <authorList>
            <consortium name="The Broad Institute Genomics Platform"/>
            <consortium name="The Broad Institute Genome Sequencing Center for Infectious Disease"/>
            <person name="Wu L."/>
            <person name="Ma J."/>
        </authorList>
    </citation>
    <scope>NUCLEOTIDE SEQUENCE [LARGE SCALE GENOMIC DNA]</scope>
    <source>
        <strain evidence="2">CGMCC 1.16855</strain>
    </source>
</reference>
<evidence type="ECO:0000313" key="1">
    <source>
        <dbReference type="EMBL" id="MFC3002903.1"/>
    </source>
</evidence>
<organism evidence="1 2">
    <name type="scientific">Falsiroseomonas tokyonensis</name>
    <dbReference type="NCBI Taxonomy" id="430521"/>
    <lineage>
        <taxon>Bacteria</taxon>
        <taxon>Pseudomonadati</taxon>
        <taxon>Pseudomonadota</taxon>
        <taxon>Alphaproteobacteria</taxon>
        <taxon>Acetobacterales</taxon>
        <taxon>Roseomonadaceae</taxon>
        <taxon>Falsiroseomonas</taxon>
    </lineage>
</organism>
<protein>
    <submittedName>
        <fullName evidence="1">Uncharacterized protein</fullName>
    </submittedName>
</protein>
<keyword evidence="2" id="KW-1185">Reference proteome</keyword>
<dbReference type="Proteomes" id="UP001595420">
    <property type="component" value="Unassembled WGS sequence"/>
</dbReference>
<sequence length="90" mass="9329">MIGHTVLRREFGRVGMVLAEKTGAALVSRSYGQPDAAPHVEWVDAQGLIIDAAAGPVPAQALQAGMSTEEKALFAAATEKRQAAAKKGEG</sequence>
<proteinExistence type="predicted"/>